<dbReference type="Proteomes" id="UP000654370">
    <property type="component" value="Unassembled WGS sequence"/>
</dbReference>
<evidence type="ECO:0000313" key="1">
    <source>
        <dbReference type="EMBL" id="KAG2173687.1"/>
    </source>
</evidence>
<dbReference type="OrthoDB" id="2098303at2759"/>
<organism evidence="1 2">
    <name type="scientific">Mortierella isabellina</name>
    <name type="common">Filamentous fungus</name>
    <name type="synonym">Umbelopsis isabellina</name>
    <dbReference type="NCBI Taxonomy" id="91625"/>
    <lineage>
        <taxon>Eukaryota</taxon>
        <taxon>Fungi</taxon>
        <taxon>Fungi incertae sedis</taxon>
        <taxon>Mucoromycota</taxon>
        <taxon>Mucoromycotina</taxon>
        <taxon>Umbelopsidomycetes</taxon>
        <taxon>Umbelopsidales</taxon>
        <taxon>Umbelopsidaceae</taxon>
        <taxon>Umbelopsis</taxon>
    </lineage>
</organism>
<name>A0A8H7PGR9_MORIS</name>
<dbReference type="EMBL" id="JAEPQZ010000014">
    <property type="protein sequence ID" value="KAG2173687.1"/>
    <property type="molecule type" value="Genomic_DNA"/>
</dbReference>
<dbReference type="AlphaFoldDB" id="A0A8H7PGR9"/>
<reference evidence="1" key="1">
    <citation type="submission" date="2020-12" db="EMBL/GenBank/DDBJ databases">
        <title>Metabolic potential, ecology and presence of endohyphal bacteria is reflected in genomic diversity of Mucoromycotina.</title>
        <authorList>
            <person name="Muszewska A."/>
            <person name="Okrasinska A."/>
            <person name="Steczkiewicz K."/>
            <person name="Drgas O."/>
            <person name="Orlowska M."/>
            <person name="Perlinska-Lenart U."/>
            <person name="Aleksandrzak-Piekarczyk T."/>
            <person name="Szatraj K."/>
            <person name="Zielenkiewicz U."/>
            <person name="Pilsyk S."/>
            <person name="Malc E."/>
            <person name="Mieczkowski P."/>
            <person name="Kruszewska J.S."/>
            <person name="Biernat P."/>
            <person name="Pawlowska J."/>
        </authorList>
    </citation>
    <scope>NUCLEOTIDE SEQUENCE</scope>
    <source>
        <strain evidence="1">WA0000067209</strain>
    </source>
</reference>
<sequence>MPMSKELENVHHQLSAVQSEAKQLSSGSFTEEQLRHLQNKLHHIDEQYKEGCVMAGNQSQNSDPYEVDGQAEIAEELEKVHQDIYGMLNQLEK</sequence>
<evidence type="ECO:0000313" key="2">
    <source>
        <dbReference type="Proteomes" id="UP000654370"/>
    </source>
</evidence>
<comment type="caution">
    <text evidence="1">The sequence shown here is derived from an EMBL/GenBank/DDBJ whole genome shotgun (WGS) entry which is preliminary data.</text>
</comment>
<proteinExistence type="predicted"/>
<protein>
    <submittedName>
        <fullName evidence="1">Uncharacterized protein</fullName>
    </submittedName>
</protein>
<gene>
    <name evidence="1" type="ORF">INT43_005107</name>
</gene>
<keyword evidence="2" id="KW-1185">Reference proteome</keyword>
<accession>A0A8H7PGR9</accession>